<dbReference type="HAMAP" id="MF_01256">
    <property type="entry name" value="YfiT_hydrol"/>
    <property type="match status" value="1"/>
</dbReference>
<reference evidence="7 8" key="1">
    <citation type="submission" date="2019-01" db="EMBL/GenBank/DDBJ databases">
        <title>Genome sequencing of strain FW100M-2.</title>
        <authorList>
            <person name="Heo J."/>
            <person name="Kim S.-J."/>
            <person name="Kim J.-S."/>
            <person name="Hong S.-B."/>
            <person name="Kwon S.-W."/>
        </authorList>
    </citation>
    <scope>NUCLEOTIDE SEQUENCE [LARGE SCALE GENOMIC DNA]</scope>
    <source>
        <strain evidence="7 8">FW100M-2</strain>
    </source>
</reference>
<dbReference type="KEGG" id="pprt:ET464_05815"/>
<feature type="binding site" evidence="5">
    <location>
        <position position="156"/>
    </location>
    <ligand>
        <name>Zn(2+)</name>
        <dbReference type="ChEBI" id="CHEBI:29105"/>
    </ligand>
</feature>
<evidence type="ECO:0000256" key="3">
    <source>
        <dbReference type="ARBA" id="ARBA00022801"/>
    </source>
</evidence>
<dbReference type="Proteomes" id="UP000293568">
    <property type="component" value="Chromosome"/>
</dbReference>
<dbReference type="EC" id="3.-.-.-" evidence="5"/>
<dbReference type="InterPro" id="IPR024775">
    <property type="entry name" value="DinB-like"/>
</dbReference>
<comment type="function">
    <text evidence="5">Possible metal-dependent hydrolase.</text>
</comment>
<accession>A0A4P6ETK8</accession>
<evidence type="ECO:0000313" key="8">
    <source>
        <dbReference type="Proteomes" id="UP000293568"/>
    </source>
</evidence>
<feature type="domain" description="DinB-like" evidence="6">
    <location>
        <begin position="31"/>
        <end position="164"/>
    </location>
</feature>
<keyword evidence="2 5" id="KW-0479">Metal-binding</keyword>
<evidence type="ECO:0000313" key="7">
    <source>
        <dbReference type="EMBL" id="QAY65976.1"/>
    </source>
</evidence>
<dbReference type="GO" id="GO:0008270">
    <property type="term" value="F:zinc ion binding"/>
    <property type="evidence" value="ECO:0007669"/>
    <property type="project" value="UniProtKB-UniRule"/>
</dbReference>
<dbReference type="AlphaFoldDB" id="A0A4P6ETK8"/>
<evidence type="ECO:0000256" key="4">
    <source>
        <dbReference type="ARBA" id="ARBA00022833"/>
    </source>
</evidence>
<evidence type="ECO:0000256" key="2">
    <source>
        <dbReference type="ARBA" id="ARBA00022723"/>
    </source>
</evidence>
<dbReference type="InterPro" id="IPR023774">
    <property type="entry name" value="Put_metal_dep_hydrolase_YfiT"/>
</dbReference>
<keyword evidence="1 5" id="KW-0963">Cytoplasm</keyword>
<protein>
    <recommendedName>
        <fullName evidence="5">Putative metal-dependent hydrolase ET464_05815</fullName>
        <ecNumber evidence="5">3.-.-.-</ecNumber>
    </recommendedName>
</protein>
<dbReference type="GO" id="GO:0005737">
    <property type="term" value="C:cytoplasm"/>
    <property type="evidence" value="ECO:0007669"/>
    <property type="project" value="UniProtKB-SubCell"/>
</dbReference>
<dbReference type="EMBL" id="CP035492">
    <property type="protein sequence ID" value="QAY65976.1"/>
    <property type="molecule type" value="Genomic_DNA"/>
</dbReference>
<dbReference type="NCBIfam" id="NF009807">
    <property type="entry name" value="PRK13291.1"/>
    <property type="match status" value="1"/>
</dbReference>
<keyword evidence="4 5" id="KW-0862">Zinc</keyword>
<organism evidence="7 8">
    <name type="scientific">Paenibacillus protaetiae</name>
    <dbReference type="NCBI Taxonomy" id="2509456"/>
    <lineage>
        <taxon>Bacteria</taxon>
        <taxon>Bacillati</taxon>
        <taxon>Bacillota</taxon>
        <taxon>Bacilli</taxon>
        <taxon>Bacillales</taxon>
        <taxon>Paenibacillaceae</taxon>
        <taxon>Paenibacillus</taxon>
    </lineage>
</organism>
<name>A0A4P6ETK8_9BACL</name>
<feature type="binding site" evidence="5">
    <location>
        <position position="64"/>
    </location>
    <ligand>
        <name>Zn(2+)</name>
        <dbReference type="ChEBI" id="CHEBI:29105"/>
    </ligand>
</feature>
<comment type="subunit">
    <text evidence="5">Homodimer.</text>
</comment>
<comment type="similarity">
    <text evidence="5">Belongs to the metal hydrolase YfiT family.</text>
</comment>
<dbReference type="Gene3D" id="1.20.120.450">
    <property type="entry name" value="dinb family like domain"/>
    <property type="match status" value="1"/>
</dbReference>
<dbReference type="SUPFAM" id="SSF109854">
    <property type="entry name" value="DinB/YfiT-like putative metalloenzymes"/>
    <property type="match status" value="1"/>
</dbReference>
<dbReference type="Pfam" id="PF12867">
    <property type="entry name" value="DinB_2"/>
    <property type="match status" value="1"/>
</dbReference>
<evidence type="ECO:0000256" key="5">
    <source>
        <dbReference type="HAMAP-Rule" id="MF_01256"/>
    </source>
</evidence>
<gene>
    <name evidence="7" type="ORF">ET464_05815</name>
</gene>
<dbReference type="RefSeq" id="WP_129439061.1">
    <property type="nucleotide sequence ID" value="NZ_CP035492.1"/>
</dbReference>
<feature type="binding site" evidence="5">
    <location>
        <position position="160"/>
    </location>
    <ligand>
        <name>Zn(2+)</name>
        <dbReference type="ChEBI" id="CHEBI:29105"/>
    </ligand>
</feature>
<dbReference type="OrthoDB" id="9796039at2"/>
<proteinExistence type="inferred from homology"/>
<evidence type="ECO:0000259" key="6">
    <source>
        <dbReference type="Pfam" id="PF12867"/>
    </source>
</evidence>
<comment type="cofactor">
    <cofactor evidence="5">
        <name>Zn(2+)</name>
        <dbReference type="ChEBI" id="CHEBI:29105"/>
    </cofactor>
    <text evidence="5">Binds 1 zinc ion per subunit.</text>
</comment>
<evidence type="ECO:0000256" key="1">
    <source>
        <dbReference type="ARBA" id="ARBA00022490"/>
    </source>
</evidence>
<comment type="subcellular location">
    <subcellularLocation>
        <location evidence="5">Cytoplasm</location>
    </subcellularLocation>
</comment>
<keyword evidence="3 5" id="KW-0378">Hydrolase</keyword>
<sequence>MDVRYPIGTFEHKGDISGEQLQEWIRVIAGQPAKLREAVAGLNEEQLDTPYRDGGWTIRQVVHHLADSHMNCYIRFKLALTEDTPVIKTYEEQLWAELEDGRTMPAEVSLVLFEQLHARWEVLLHSLTAEQWGKAFAHPVNGLTRLDYAAGLYAWHGNHHIRHITALRERMNW</sequence>
<dbReference type="GO" id="GO:0016787">
    <property type="term" value="F:hydrolase activity"/>
    <property type="evidence" value="ECO:0007669"/>
    <property type="project" value="UniProtKB-UniRule"/>
</dbReference>
<keyword evidence="8" id="KW-1185">Reference proteome</keyword>
<dbReference type="InterPro" id="IPR034660">
    <property type="entry name" value="DinB/YfiT-like"/>
</dbReference>